<dbReference type="SUPFAM" id="SSF81301">
    <property type="entry name" value="Nucleotidyltransferase"/>
    <property type="match status" value="1"/>
</dbReference>
<evidence type="ECO:0000313" key="3">
    <source>
        <dbReference type="EMBL" id="ROR53445.1"/>
    </source>
</evidence>
<dbReference type="Proteomes" id="UP000275749">
    <property type="component" value="Unassembled WGS sequence"/>
</dbReference>
<dbReference type="AlphaFoldDB" id="A0A3N1ZRC0"/>
<organism evidence="3 4">
    <name type="scientific">Luteococcus japonicus</name>
    <dbReference type="NCBI Taxonomy" id="33984"/>
    <lineage>
        <taxon>Bacteria</taxon>
        <taxon>Bacillati</taxon>
        <taxon>Actinomycetota</taxon>
        <taxon>Actinomycetes</taxon>
        <taxon>Propionibacteriales</taxon>
        <taxon>Propionibacteriaceae</taxon>
        <taxon>Luteococcus</taxon>
    </lineage>
</organism>
<feature type="compositionally biased region" description="Low complexity" evidence="2">
    <location>
        <begin position="297"/>
        <end position="309"/>
    </location>
</feature>
<dbReference type="RefSeq" id="WP_123574900.1">
    <property type="nucleotide sequence ID" value="NZ_RKHG01000001.1"/>
</dbReference>
<dbReference type="InterPro" id="IPR043519">
    <property type="entry name" value="NT_sf"/>
</dbReference>
<protein>
    <recommendedName>
        <fullName evidence="5">Nucleotidyltransferase</fullName>
    </recommendedName>
</protein>
<feature type="region of interest" description="Disordered" evidence="2">
    <location>
        <begin position="294"/>
        <end position="323"/>
    </location>
</feature>
<dbReference type="GO" id="GO:0051607">
    <property type="term" value="P:defense response to virus"/>
    <property type="evidence" value="ECO:0007669"/>
    <property type="project" value="UniProtKB-KW"/>
</dbReference>
<dbReference type="EMBL" id="RKHG01000001">
    <property type="protein sequence ID" value="ROR53445.1"/>
    <property type="molecule type" value="Genomic_DNA"/>
</dbReference>
<dbReference type="Pfam" id="PF18144">
    <property type="entry name" value="SMODS"/>
    <property type="match status" value="1"/>
</dbReference>
<evidence type="ECO:0000256" key="1">
    <source>
        <dbReference type="ARBA" id="ARBA00023118"/>
    </source>
</evidence>
<evidence type="ECO:0000256" key="2">
    <source>
        <dbReference type="SAM" id="MobiDB-lite"/>
    </source>
</evidence>
<accession>A0A3N1ZRC0</accession>
<dbReference type="Gene3D" id="3.30.460.10">
    <property type="entry name" value="Beta Polymerase, domain 2"/>
    <property type="match status" value="1"/>
</dbReference>
<proteinExistence type="predicted"/>
<sequence length="323" mass="35085">MAVLSQQFKDALATLEPAADATHAATAHDEVRDRLDQDTQLINWGLHTLLIGSYAREVSIRRVKDVDVFCKLPDLPRSYDPQDLLQKFSDVLHDTYGDRVAKNDRSVKVEFPAFDMHVDVVPARPLGEVWQIPDRQGGWERTHPLRFGELTTQRNKDHDGHYVPTVKLLRQTRRALLADAKPGGLFVEVAAYHAFAGIPTGTDAPRSTAGYYTKALETMAPILQAHADGTTHLLNPAVPGQELHVRATDQELKDIADAWAKAAADAREALDSLDPVAAGSIFAGLLGTTSDGADVFTPPTNTHAAAATPGHRTLPSGQSPTFG</sequence>
<dbReference type="GO" id="GO:0016779">
    <property type="term" value="F:nucleotidyltransferase activity"/>
    <property type="evidence" value="ECO:0007669"/>
    <property type="project" value="InterPro"/>
</dbReference>
<dbReference type="CDD" id="cd05400">
    <property type="entry name" value="NT_2-5OAS_ClassI-CCAase"/>
    <property type="match status" value="1"/>
</dbReference>
<comment type="caution">
    <text evidence="3">The sequence shown here is derived from an EMBL/GenBank/DDBJ whole genome shotgun (WGS) entry which is preliminary data.</text>
</comment>
<evidence type="ECO:0000313" key="4">
    <source>
        <dbReference type="Proteomes" id="UP000275749"/>
    </source>
</evidence>
<reference evidence="3 4" key="1">
    <citation type="submission" date="2018-11" db="EMBL/GenBank/DDBJ databases">
        <title>Sequencing the genomes of 1000 actinobacteria strains.</title>
        <authorList>
            <person name="Klenk H.-P."/>
        </authorList>
    </citation>
    <scope>NUCLEOTIDE SEQUENCE [LARGE SCALE GENOMIC DNA]</scope>
    <source>
        <strain evidence="3 4">DSM 10546</strain>
    </source>
</reference>
<evidence type="ECO:0008006" key="5">
    <source>
        <dbReference type="Google" id="ProtNLM"/>
    </source>
</evidence>
<gene>
    <name evidence="3" type="ORF">EDD41_0594</name>
</gene>
<keyword evidence="1" id="KW-0051">Antiviral defense</keyword>
<dbReference type="InterPro" id="IPR006116">
    <property type="entry name" value="NT_2-5OAS_ClassI-CCAase"/>
</dbReference>
<name>A0A3N1ZRC0_9ACTN</name>